<keyword evidence="7" id="KW-1185">Reference proteome</keyword>
<dbReference type="Proteomes" id="UP000008141">
    <property type="component" value="Unassembled WGS sequence"/>
</dbReference>
<dbReference type="InterPro" id="IPR056850">
    <property type="entry name" value="ARM_UBP34_24_USP9X_Y"/>
</dbReference>
<evidence type="ECO:0000313" key="6">
    <source>
        <dbReference type="EMBL" id="EFN51469.1"/>
    </source>
</evidence>
<dbReference type="Pfam" id="PF25010">
    <property type="entry name" value="ARM_UBP24_USP9X-Y"/>
    <property type="match status" value="1"/>
</dbReference>
<feature type="compositionally biased region" description="Polar residues" evidence="4">
    <location>
        <begin position="1"/>
        <end position="23"/>
    </location>
</feature>
<evidence type="ECO:0000259" key="5">
    <source>
        <dbReference type="Pfam" id="PF25010"/>
    </source>
</evidence>
<evidence type="ECO:0000256" key="3">
    <source>
        <dbReference type="ARBA" id="ARBA00022801"/>
    </source>
</evidence>
<keyword evidence="2" id="KW-0833">Ubl conjugation pathway</keyword>
<sequence>MRTSCTYNNGERVSGGNSPQQYPYRNRVDETDDTVFLMYTSFFQPLMREALGPAMHQMLDEERQMQLVGLHNAEDYRAACQQFIHFVASFLTLHVSVLQGRELQPTISQRGLTAASDLSAVEDTAANPEQRVAKVLMLVRQLLAAAASSEEAEAEVGPLQREHVLRLLHAPAFTRQLAGIKQLRDLAAFTFYQSRLGSEAFMAWLQQHGIVQLVLKSNLHQAQYADQMARHLRR</sequence>
<dbReference type="AlphaFoldDB" id="E1ZRT6"/>
<evidence type="ECO:0000256" key="4">
    <source>
        <dbReference type="SAM" id="MobiDB-lite"/>
    </source>
</evidence>
<feature type="region of interest" description="Disordered" evidence="4">
    <location>
        <begin position="1"/>
        <end position="24"/>
    </location>
</feature>
<dbReference type="EMBL" id="GL433863">
    <property type="protein sequence ID" value="EFN51469.1"/>
    <property type="molecule type" value="Genomic_DNA"/>
</dbReference>
<keyword evidence="1" id="KW-0645">Protease</keyword>
<evidence type="ECO:0000256" key="1">
    <source>
        <dbReference type="ARBA" id="ARBA00022670"/>
    </source>
</evidence>
<organism evidence="7">
    <name type="scientific">Chlorella variabilis</name>
    <name type="common">Green alga</name>
    <dbReference type="NCBI Taxonomy" id="554065"/>
    <lineage>
        <taxon>Eukaryota</taxon>
        <taxon>Viridiplantae</taxon>
        <taxon>Chlorophyta</taxon>
        <taxon>core chlorophytes</taxon>
        <taxon>Trebouxiophyceae</taxon>
        <taxon>Chlorellales</taxon>
        <taxon>Chlorellaceae</taxon>
        <taxon>Chlorella clade</taxon>
        <taxon>Chlorella</taxon>
    </lineage>
</organism>
<protein>
    <recommendedName>
        <fullName evidence="5">UBP34/UBP24/USP9X/USP9Y-like ARM repeat region domain-containing protein</fullName>
    </recommendedName>
</protein>
<accession>E1ZRT6</accession>
<keyword evidence="3" id="KW-0378">Hydrolase</keyword>
<name>E1ZRT6_CHLVA</name>
<evidence type="ECO:0000256" key="2">
    <source>
        <dbReference type="ARBA" id="ARBA00022786"/>
    </source>
</evidence>
<dbReference type="GeneID" id="17350887"/>
<gene>
    <name evidence="6" type="ORF">CHLNCDRAFT_140218</name>
</gene>
<proteinExistence type="predicted"/>
<reference evidence="6 7" key="1">
    <citation type="journal article" date="2010" name="Plant Cell">
        <title>The Chlorella variabilis NC64A genome reveals adaptation to photosymbiosis, coevolution with viruses, and cryptic sex.</title>
        <authorList>
            <person name="Blanc G."/>
            <person name="Duncan G."/>
            <person name="Agarkova I."/>
            <person name="Borodovsky M."/>
            <person name="Gurnon J."/>
            <person name="Kuo A."/>
            <person name="Lindquist E."/>
            <person name="Lucas S."/>
            <person name="Pangilinan J."/>
            <person name="Polle J."/>
            <person name="Salamov A."/>
            <person name="Terry A."/>
            <person name="Yamada T."/>
            <person name="Dunigan D.D."/>
            <person name="Grigoriev I.V."/>
            <person name="Claverie J.M."/>
            <person name="Van Etten J.L."/>
        </authorList>
    </citation>
    <scope>NUCLEOTIDE SEQUENCE [LARGE SCALE GENOMIC DNA]</scope>
    <source>
        <strain evidence="6 7">NC64A</strain>
    </source>
</reference>
<dbReference type="RefSeq" id="XP_005843571.1">
    <property type="nucleotide sequence ID" value="XM_005843509.1"/>
</dbReference>
<dbReference type="GO" id="GO:0006508">
    <property type="term" value="P:proteolysis"/>
    <property type="evidence" value="ECO:0007669"/>
    <property type="project" value="UniProtKB-KW"/>
</dbReference>
<dbReference type="GO" id="GO:0008233">
    <property type="term" value="F:peptidase activity"/>
    <property type="evidence" value="ECO:0007669"/>
    <property type="project" value="UniProtKB-KW"/>
</dbReference>
<feature type="domain" description="UBP34/UBP24/USP9X/USP9Y-like ARM repeat region" evidence="5">
    <location>
        <begin position="160"/>
        <end position="230"/>
    </location>
</feature>
<evidence type="ECO:0000313" key="7">
    <source>
        <dbReference type="Proteomes" id="UP000008141"/>
    </source>
</evidence>
<dbReference type="KEGG" id="cvr:CHLNCDRAFT_140218"/>
<dbReference type="InParanoid" id="E1ZRT6"/>